<reference evidence="4" key="1">
    <citation type="journal article" date="2019" name="Int. J. Syst. Evol. Microbiol.">
        <title>The Global Catalogue of Microorganisms (GCM) 10K type strain sequencing project: providing services to taxonomists for standard genome sequencing and annotation.</title>
        <authorList>
            <consortium name="The Broad Institute Genomics Platform"/>
            <consortium name="The Broad Institute Genome Sequencing Center for Infectious Disease"/>
            <person name="Wu L."/>
            <person name="Ma J."/>
        </authorList>
    </citation>
    <scope>NUCLEOTIDE SEQUENCE [LARGE SCALE GENOMIC DNA]</scope>
    <source>
        <strain evidence="4">KCTC 23314</strain>
    </source>
</reference>
<keyword evidence="4" id="KW-1185">Reference proteome</keyword>
<dbReference type="Proteomes" id="UP000626210">
    <property type="component" value="Unassembled WGS sequence"/>
</dbReference>
<comment type="caution">
    <text evidence="3">The sequence shown here is derived from an EMBL/GenBank/DDBJ whole genome shotgun (WGS) entry which is preliminary data.</text>
</comment>
<name>A0ABQ3G0Q5_9BURK</name>
<sequence length="148" mass="15703">MNRFAEHLAGAAVLCLACWSNAQAQEPAAATQAVRPLPDQRAERAPADPDAVPASPDHRTRAGLYVTEAQARAMQAAPGRQPIAVRVGCCGVPGMDAAVHRVRDAQIAEGLPLTVPVLVFGDDMWHAAQVVDRLTDLGLARVFLVRVP</sequence>
<proteinExistence type="predicted"/>
<accession>A0ABQ3G0Q5</accession>
<feature type="compositionally biased region" description="Basic and acidic residues" evidence="1">
    <location>
        <begin position="38"/>
        <end position="47"/>
    </location>
</feature>
<protein>
    <submittedName>
        <fullName evidence="3">Uncharacterized protein</fullName>
    </submittedName>
</protein>
<keyword evidence="2" id="KW-0732">Signal</keyword>
<evidence type="ECO:0000313" key="4">
    <source>
        <dbReference type="Proteomes" id="UP000626210"/>
    </source>
</evidence>
<dbReference type="RefSeq" id="WP_189687095.1">
    <property type="nucleotide sequence ID" value="NZ_BMYK01000005.1"/>
</dbReference>
<evidence type="ECO:0000256" key="2">
    <source>
        <dbReference type="SAM" id="SignalP"/>
    </source>
</evidence>
<organism evidence="3 4">
    <name type="scientific">Pseudorhodoferax aquiterrae</name>
    <dbReference type="NCBI Taxonomy" id="747304"/>
    <lineage>
        <taxon>Bacteria</taxon>
        <taxon>Pseudomonadati</taxon>
        <taxon>Pseudomonadota</taxon>
        <taxon>Betaproteobacteria</taxon>
        <taxon>Burkholderiales</taxon>
        <taxon>Comamonadaceae</taxon>
    </lineage>
</organism>
<dbReference type="EMBL" id="BMYK01000005">
    <property type="protein sequence ID" value="GHC81060.1"/>
    <property type="molecule type" value="Genomic_DNA"/>
</dbReference>
<evidence type="ECO:0000313" key="3">
    <source>
        <dbReference type="EMBL" id="GHC81060.1"/>
    </source>
</evidence>
<feature type="region of interest" description="Disordered" evidence="1">
    <location>
        <begin position="30"/>
        <end position="58"/>
    </location>
</feature>
<gene>
    <name evidence="3" type="ORF">GCM10007320_23200</name>
</gene>
<evidence type="ECO:0000256" key="1">
    <source>
        <dbReference type="SAM" id="MobiDB-lite"/>
    </source>
</evidence>
<feature type="signal peptide" evidence="2">
    <location>
        <begin position="1"/>
        <end position="24"/>
    </location>
</feature>
<feature type="chain" id="PRO_5046023294" evidence="2">
    <location>
        <begin position="25"/>
        <end position="148"/>
    </location>
</feature>